<dbReference type="AlphaFoldDB" id="A0A9P6XJ68"/>
<organism evidence="14 15">
    <name type="scientific">Rhizopus oryzae</name>
    <name type="common">Mucormycosis agent</name>
    <name type="synonym">Rhizopus arrhizus var. delemar</name>
    <dbReference type="NCBI Taxonomy" id="64495"/>
    <lineage>
        <taxon>Eukaryota</taxon>
        <taxon>Fungi</taxon>
        <taxon>Fungi incertae sedis</taxon>
        <taxon>Mucoromycota</taxon>
        <taxon>Mucoromycotina</taxon>
        <taxon>Mucoromycetes</taxon>
        <taxon>Mucorales</taxon>
        <taxon>Mucorineae</taxon>
        <taxon>Rhizopodaceae</taxon>
        <taxon>Rhizopus</taxon>
    </lineage>
</organism>
<keyword evidence="15" id="KW-1185">Reference proteome</keyword>
<evidence type="ECO:0000256" key="6">
    <source>
        <dbReference type="ARBA" id="ARBA00023002"/>
    </source>
</evidence>
<evidence type="ECO:0000256" key="3">
    <source>
        <dbReference type="ARBA" id="ARBA00022723"/>
    </source>
</evidence>
<evidence type="ECO:0000256" key="11">
    <source>
        <dbReference type="ARBA" id="ARBA00038068"/>
    </source>
</evidence>
<keyword evidence="3" id="KW-0479">Metal-binding</keyword>
<dbReference type="GO" id="GO:0005634">
    <property type="term" value="C:nucleus"/>
    <property type="evidence" value="ECO:0007669"/>
    <property type="project" value="UniProtKB-SubCell"/>
</dbReference>
<proteinExistence type="inferred from homology"/>
<dbReference type="SMART" id="SM00558">
    <property type="entry name" value="JmjC"/>
    <property type="match status" value="1"/>
</dbReference>
<dbReference type="InterPro" id="IPR050910">
    <property type="entry name" value="JMJD6_ArgDemeth/LysHydrox"/>
</dbReference>
<comment type="similarity">
    <text evidence="11">Belongs to the JMJD6 family.</text>
</comment>
<keyword evidence="6" id="KW-0560">Oxidoreductase</keyword>
<keyword evidence="4" id="KW-0156">Chromatin regulator</keyword>
<evidence type="ECO:0000256" key="12">
    <source>
        <dbReference type="SAM" id="MobiDB-lite"/>
    </source>
</evidence>
<feature type="compositionally biased region" description="Low complexity" evidence="12">
    <location>
        <begin position="373"/>
        <end position="394"/>
    </location>
</feature>
<evidence type="ECO:0000313" key="15">
    <source>
        <dbReference type="Proteomes" id="UP000716291"/>
    </source>
</evidence>
<dbReference type="InterPro" id="IPR003347">
    <property type="entry name" value="JmjC_dom"/>
</dbReference>
<dbReference type="PANTHER" id="PTHR12480">
    <property type="entry name" value="ARGININE DEMETHYLASE AND LYSYL-HYDROXYLASE JMJD"/>
    <property type="match status" value="1"/>
</dbReference>
<dbReference type="OrthoDB" id="424465at2759"/>
<name>A0A9P6XJ68_RHIOR</name>
<evidence type="ECO:0000256" key="7">
    <source>
        <dbReference type="ARBA" id="ARBA00023004"/>
    </source>
</evidence>
<evidence type="ECO:0000256" key="4">
    <source>
        <dbReference type="ARBA" id="ARBA00022853"/>
    </source>
</evidence>
<dbReference type="PROSITE" id="PS51184">
    <property type="entry name" value="JMJC"/>
    <property type="match status" value="1"/>
</dbReference>
<dbReference type="PANTHER" id="PTHR12480:SF32">
    <property type="entry name" value="BIFUNCTIONAL ARGININE DEMETHYLASE AND LYSYL-HYDROXYLASE JMJD6"/>
    <property type="match status" value="1"/>
</dbReference>
<dbReference type="InterPro" id="IPR041667">
    <property type="entry name" value="Cupin_8"/>
</dbReference>
<evidence type="ECO:0000256" key="8">
    <source>
        <dbReference type="ARBA" id="ARBA00023015"/>
    </source>
</evidence>
<dbReference type="GO" id="GO:0005737">
    <property type="term" value="C:cytoplasm"/>
    <property type="evidence" value="ECO:0007669"/>
    <property type="project" value="TreeGrafter"/>
</dbReference>
<gene>
    <name evidence="14" type="ORF">G6F64_001103</name>
</gene>
<keyword evidence="8" id="KW-0805">Transcription regulation</keyword>
<dbReference type="GO" id="GO:0046872">
    <property type="term" value="F:metal ion binding"/>
    <property type="evidence" value="ECO:0007669"/>
    <property type="project" value="UniProtKB-KW"/>
</dbReference>
<dbReference type="GO" id="GO:0033749">
    <property type="term" value="F:histone H4R3 demethylase activity"/>
    <property type="evidence" value="ECO:0007669"/>
    <property type="project" value="TreeGrafter"/>
</dbReference>
<dbReference type="Proteomes" id="UP000716291">
    <property type="component" value="Unassembled WGS sequence"/>
</dbReference>
<feature type="domain" description="JmjC" evidence="13">
    <location>
        <begin position="167"/>
        <end position="332"/>
    </location>
</feature>
<evidence type="ECO:0000259" key="13">
    <source>
        <dbReference type="PROSITE" id="PS51184"/>
    </source>
</evidence>
<sequence>MVTKITPLEKVKKKHKLSKNEKYDRRIKRVKLKVRSEIDLFDWQKWKFHRNDYWIDSYLDRVPRIDYRQVSKKEFIEKYESKNVPVVITHVTDQWKANKHWTEEYFMKYYKSHRFKVGDDDNDDNVYMKMKEFLHYSRNEGLTDDSPLYIFDSGFYRASRSKKGSTKKPACLLDDYKVPRYFAEDLFKLTGSRRPPYRWMVIGGGRSGTGIHKDPLGTSAWNALIRGHKRWCLFPPNTPKSLYDPPMKPYDHEGVSWFDQVYPTFKKRQASGKTLGEEWGMVEVLQQPGETIFVPGGWPHVVMNLDFTVAVTQNFCSLTNLDYVYLNTRHARPKLGEKLYRKIQELSQKEPKIYRQAATSLQAMRTMPQIPPSSSSSNSSTSSSSSSSSSSNSSSDEEINARKRKVVVTSTDSETDLSDGTCMCKKCKTKRKKKQRLT</sequence>
<feature type="region of interest" description="Disordered" evidence="12">
    <location>
        <begin position="367"/>
        <end position="420"/>
    </location>
</feature>
<keyword evidence="9" id="KW-0804">Transcription</keyword>
<accession>A0A9P6XJ68</accession>
<keyword evidence="10" id="KW-0539">Nucleus</keyword>
<keyword evidence="5" id="KW-0223">Dioxygenase</keyword>
<keyword evidence="7" id="KW-0408">Iron</keyword>
<comment type="caution">
    <text evidence="14">The sequence shown here is derived from an EMBL/GenBank/DDBJ whole genome shotgun (WGS) entry which is preliminary data.</text>
</comment>
<evidence type="ECO:0000313" key="14">
    <source>
        <dbReference type="EMBL" id="KAG1314893.1"/>
    </source>
</evidence>
<protein>
    <recommendedName>
        <fullName evidence="13">JmjC domain-containing protein</fullName>
    </recommendedName>
</protein>
<evidence type="ECO:0000256" key="10">
    <source>
        <dbReference type="ARBA" id="ARBA00023242"/>
    </source>
</evidence>
<comment type="subcellular location">
    <subcellularLocation>
        <location evidence="2">Nucleus</location>
    </subcellularLocation>
</comment>
<evidence type="ECO:0000256" key="5">
    <source>
        <dbReference type="ARBA" id="ARBA00022964"/>
    </source>
</evidence>
<reference evidence="14" key="1">
    <citation type="journal article" date="2020" name="Microb. Genom.">
        <title>Genetic diversity of clinical and environmental Mucorales isolates obtained from an investigation of mucormycosis cases among solid organ transplant recipients.</title>
        <authorList>
            <person name="Nguyen M.H."/>
            <person name="Kaul D."/>
            <person name="Muto C."/>
            <person name="Cheng S.J."/>
            <person name="Richter R.A."/>
            <person name="Bruno V.M."/>
            <person name="Liu G."/>
            <person name="Beyhan S."/>
            <person name="Sundermann A.J."/>
            <person name="Mounaud S."/>
            <person name="Pasculle A.W."/>
            <person name="Nierman W.C."/>
            <person name="Driscoll E."/>
            <person name="Cumbie R."/>
            <person name="Clancy C.J."/>
            <person name="Dupont C.L."/>
        </authorList>
    </citation>
    <scope>NUCLEOTIDE SEQUENCE</scope>
    <source>
        <strain evidence="14">GL11</strain>
    </source>
</reference>
<dbReference type="SUPFAM" id="SSF51197">
    <property type="entry name" value="Clavaminate synthase-like"/>
    <property type="match status" value="1"/>
</dbReference>
<dbReference type="Pfam" id="PF13621">
    <property type="entry name" value="Cupin_8"/>
    <property type="match status" value="1"/>
</dbReference>
<dbReference type="EMBL" id="JAANQT010000079">
    <property type="protein sequence ID" value="KAG1314893.1"/>
    <property type="molecule type" value="Genomic_DNA"/>
</dbReference>
<evidence type="ECO:0000256" key="9">
    <source>
        <dbReference type="ARBA" id="ARBA00023163"/>
    </source>
</evidence>
<evidence type="ECO:0000256" key="1">
    <source>
        <dbReference type="ARBA" id="ARBA00001954"/>
    </source>
</evidence>
<comment type="cofactor">
    <cofactor evidence="1">
        <name>Fe(2+)</name>
        <dbReference type="ChEBI" id="CHEBI:29033"/>
    </cofactor>
</comment>
<evidence type="ECO:0000256" key="2">
    <source>
        <dbReference type="ARBA" id="ARBA00004123"/>
    </source>
</evidence>
<dbReference type="Gene3D" id="2.60.120.650">
    <property type="entry name" value="Cupin"/>
    <property type="match status" value="1"/>
</dbReference>
<dbReference type="GO" id="GO:0106140">
    <property type="term" value="F:P-TEFb complex binding"/>
    <property type="evidence" value="ECO:0007669"/>
    <property type="project" value="TreeGrafter"/>
</dbReference>